<dbReference type="EMBL" id="JASBNA010000038">
    <property type="protein sequence ID" value="KAK7681988.1"/>
    <property type="molecule type" value="Genomic_DNA"/>
</dbReference>
<feature type="compositionally biased region" description="Low complexity" evidence="1">
    <location>
        <begin position="66"/>
        <end position="77"/>
    </location>
</feature>
<comment type="caution">
    <text evidence="2">The sequence shown here is derived from an EMBL/GenBank/DDBJ whole genome shotgun (WGS) entry which is preliminary data.</text>
</comment>
<evidence type="ECO:0000313" key="2">
    <source>
        <dbReference type="EMBL" id="KAK7681988.1"/>
    </source>
</evidence>
<evidence type="ECO:0000256" key="1">
    <source>
        <dbReference type="SAM" id="MobiDB-lite"/>
    </source>
</evidence>
<gene>
    <name evidence="2" type="ORF">QCA50_014952</name>
</gene>
<accession>A0AAW0FLH4</accession>
<evidence type="ECO:0000313" key="3">
    <source>
        <dbReference type="Proteomes" id="UP001385951"/>
    </source>
</evidence>
<keyword evidence="3" id="KW-1185">Reference proteome</keyword>
<organism evidence="2 3">
    <name type="scientific">Cerrena zonata</name>
    <dbReference type="NCBI Taxonomy" id="2478898"/>
    <lineage>
        <taxon>Eukaryota</taxon>
        <taxon>Fungi</taxon>
        <taxon>Dikarya</taxon>
        <taxon>Basidiomycota</taxon>
        <taxon>Agaricomycotina</taxon>
        <taxon>Agaricomycetes</taxon>
        <taxon>Polyporales</taxon>
        <taxon>Cerrenaceae</taxon>
        <taxon>Cerrena</taxon>
    </lineage>
</organism>
<reference evidence="2 3" key="1">
    <citation type="submission" date="2022-09" db="EMBL/GenBank/DDBJ databases">
        <authorList>
            <person name="Palmer J.M."/>
        </authorList>
    </citation>
    <scope>NUCLEOTIDE SEQUENCE [LARGE SCALE GENOMIC DNA]</scope>
    <source>
        <strain evidence="2 3">DSM 7382</strain>
    </source>
</reference>
<dbReference type="Proteomes" id="UP001385951">
    <property type="component" value="Unassembled WGS sequence"/>
</dbReference>
<dbReference type="AlphaFoldDB" id="A0AAW0FLH4"/>
<feature type="compositionally biased region" description="Polar residues" evidence="1">
    <location>
        <begin position="54"/>
        <end position="65"/>
    </location>
</feature>
<name>A0AAW0FLH4_9APHY</name>
<protein>
    <submittedName>
        <fullName evidence="2">Uncharacterized protein</fullName>
    </submittedName>
</protein>
<feature type="region of interest" description="Disordered" evidence="1">
    <location>
        <begin position="48"/>
        <end position="86"/>
    </location>
</feature>
<sequence length="201" mass="21654">MSNAFFAELNTTSTHEMKGLYECQGLDVVYFSNEKGFWTNANNTDAIGSGLSGGTNPEGSPSTPALSDSNSSSLSLSELEDDGLETNQSLSSLEDVESLLYHFEHLSTRLEGGYISLKDSLLLSAIVPKEQLPADTLTAPSSGEQEGNIERTHVNVSPDQSLKTERRGVEGVAWATPLMSVVALPPCEEDTFSWLKLAMFA</sequence>
<proteinExistence type="predicted"/>